<feature type="domain" description="CCHC-type" evidence="8">
    <location>
        <begin position="165"/>
        <end position="180"/>
    </location>
</feature>
<evidence type="ECO:0000313" key="10">
    <source>
        <dbReference type="EMBL" id="EME30870.1"/>
    </source>
</evidence>
<feature type="region of interest" description="Disordered" evidence="7">
    <location>
        <begin position="245"/>
        <end position="266"/>
    </location>
</feature>
<protein>
    <submittedName>
        <fullName evidence="10">Zinc-finger protein</fullName>
    </submittedName>
</protein>
<dbReference type="AlphaFoldDB" id="M2X3A9"/>
<feature type="region of interest" description="Disordered" evidence="7">
    <location>
        <begin position="329"/>
        <end position="350"/>
    </location>
</feature>
<dbReference type="GO" id="GO:0008270">
    <property type="term" value="F:zinc ion binding"/>
    <property type="evidence" value="ECO:0007669"/>
    <property type="project" value="UniProtKB-KW"/>
</dbReference>
<dbReference type="GO" id="GO:0006397">
    <property type="term" value="P:mRNA processing"/>
    <property type="evidence" value="ECO:0007669"/>
    <property type="project" value="InterPro"/>
</dbReference>
<keyword evidence="2" id="KW-0479">Metal-binding</keyword>
<keyword evidence="4" id="KW-0862">Zinc</keyword>
<feature type="region of interest" description="Disordered" evidence="7">
    <location>
        <begin position="386"/>
        <end position="437"/>
    </location>
</feature>
<dbReference type="Pfam" id="PF13696">
    <property type="entry name" value="zf-CCHC_2"/>
    <property type="match status" value="1"/>
</dbReference>
<keyword evidence="11" id="KW-1185">Reference proteome</keyword>
<evidence type="ECO:0000256" key="2">
    <source>
        <dbReference type="ARBA" id="ARBA00022723"/>
    </source>
</evidence>
<comment type="subcellular location">
    <subcellularLocation>
        <location evidence="1">Nucleus</location>
    </subcellularLocation>
</comment>
<organism evidence="10 11">
    <name type="scientific">Galdieria sulphuraria</name>
    <name type="common">Red alga</name>
    <dbReference type="NCBI Taxonomy" id="130081"/>
    <lineage>
        <taxon>Eukaryota</taxon>
        <taxon>Rhodophyta</taxon>
        <taxon>Bangiophyceae</taxon>
        <taxon>Galdieriales</taxon>
        <taxon>Galdieriaceae</taxon>
        <taxon>Galdieria</taxon>
    </lineage>
</organism>
<evidence type="ECO:0000259" key="8">
    <source>
        <dbReference type="PROSITE" id="PS50158"/>
    </source>
</evidence>
<reference evidence="11" key="1">
    <citation type="journal article" date="2013" name="Science">
        <title>Gene transfer from bacteria and archaea facilitated evolution of an extremophilic eukaryote.</title>
        <authorList>
            <person name="Schonknecht G."/>
            <person name="Chen W.H."/>
            <person name="Ternes C.M."/>
            <person name="Barbier G.G."/>
            <person name="Shrestha R.P."/>
            <person name="Stanke M."/>
            <person name="Brautigam A."/>
            <person name="Baker B.J."/>
            <person name="Banfield J.F."/>
            <person name="Garavito R.M."/>
            <person name="Carr K."/>
            <person name="Wilkerson C."/>
            <person name="Rensing S.A."/>
            <person name="Gagneul D."/>
            <person name="Dickenson N.E."/>
            <person name="Oesterhelt C."/>
            <person name="Lercher M.J."/>
            <person name="Weber A.P."/>
        </authorList>
    </citation>
    <scope>NUCLEOTIDE SEQUENCE [LARGE SCALE GENOMIC DNA]</scope>
    <source>
        <strain evidence="11">074W</strain>
    </source>
</reference>
<dbReference type="EMBL" id="KB454496">
    <property type="protein sequence ID" value="EME30870.1"/>
    <property type="molecule type" value="Genomic_DNA"/>
</dbReference>
<dbReference type="OrthoDB" id="106784at2759"/>
<gene>
    <name evidence="10" type="ORF">Gasu_18830</name>
</gene>
<dbReference type="RefSeq" id="XP_005707390.1">
    <property type="nucleotide sequence ID" value="XM_005707333.1"/>
</dbReference>
<dbReference type="Gene3D" id="4.10.60.10">
    <property type="entry name" value="Zinc finger, CCHC-type"/>
    <property type="match status" value="1"/>
</dbReference>
<dbReference type="GO" id="GO:0061630">
    <property type="term" value="F:ubiquitin protein ligase activity"/>
    <property type="evidence" value="ECO:0007669"/>
    <property type="project" value="InterPro"/>
</dbReference>
<dbReference type="Pfam" id="PF08783">
    <property type="entry name" value="DWNN"/>
    <property type="match status" value="1"/>
</dbReference>
<evidence type="ECO:0000256" key="6">
    <source>
        <dbReference type="PROSITE-ProRule" id="PRU00047"/>
    </source>
</evidence>
<dbReference type="GO" id="GO:0006511">
    <property type="term" value="P:ubiquitin-dependent protein catabolic process"/>
    <property type="evidence" value="ECO:0007669"/>
    <property type="project" value="TreeGrafter"/>
</dbReference>
<feature type="compositionally biased region" description="Basic residues" evidence="7">
    <location>
        <begin position="552"/>
        <end position="563"/>
    </location>
</feature>
<dbReference type="KEGG" id="gsl:Gasu_18830"/>
<feature type="domain" description="DWNN" evidence="9">
    <location>
        <begin position="1"/>
        <end position="70"/>
    </location>
</feature>
<dbReference type="InterPro" id="IPR036875">
    <property type="entry name" value="Znf_CCHC_sf"/>
</dbReference>
<dbReference type="GO" id="GO:0016567">
    <property type="term" value="P:protein ubiquitination"/>
    <property type="evidence" value="ECO:0007669"/>
    <property type="project" value="InterPro"/>
</dbReference>
<dbReference type="InterPro" id="IPR025829">
    <property type="entry name" value="Zn_knuckle_CX2CX3GHX4C"/>
</dbReference>
<dbReference type="PROSITE" id="PS50158">
    <property type="entry name" value="ZF_CCHC"/>
    <property type="match status" value="1"/>
</dbReference>
<evidence type="ECO:0000256" key="4">
    <source>
        <dbReference type="ARBA" id="ARBA00022833"/>
    </source>
</evidence>
<dbReference type="eggNOG" id="KOG0314">
    <property type="taxonomic scope" value="Eukaryota"/>
</dbReference>
<feature type="compositionally biased region" description="Polar residues" evidence="7">
    <location>
        <begin position="332"/>
        <end position="347"/>
    </location>
</feature>
<evidence type="ECO:0000313" key="11">
    <source>
        <dbReference type="Proteomes" id="UP000030680"/>
    </source>
</evidence>
<feature type="compositionally biased region" description="Polar residues" evidence="7">
    <location>
        <begin position="247"/>
        <end position="266"/>
    </location>
</feature>
<dbReference type="GO" id="GO:0005634">
    <property type="term" value="C:nucleus"/>
    <property type="evidence" value="ECO:0007669"/>
    <property type="project" value="UniProtKB-SubCell"/>
</dbReference>
<evidence type="ECO:0000256" key="7">
    <source>
        <dbReference type="SAM" id="MobiDB-lite"/>
    </source>
</evidence>
<dbReference type="InterPro" id="IPR001878">
    <property type="entry name" value="Znf_CCHC"/>
</dbReference>
<feature type="compositionally biased region" description="Basic and acidic residues" evidence="7">
    <location>
        <begin position="532"/>
        <end position="551"/>
    </location>
</feature>
<dbReference type="InterPro" id="IPR033489">
    <property type="entry name" value="RBBP6"/>
</dbReference>
<dbReference type="GeneID" id="17089564"/>
<name>M2X3A9_GALSU</name>
<keyword evidence="3 6" id="KW-0863">Zinc-finger</keyword>
<evidence type="ECO:0000256" key="1">
    <source>
        <dbReference type="ARBA" id="ARBA00004123"/>
    </source>
</evidence>
<evidence type="ECO:0000259" key="9">
    <source>
        <dbReference type="PROSITE" id="PS51282"/>
    </source>
</evidence>
<proteinExistence type="predicted"/>
<dbReference type="PANTHER" id="PTHR15439">
    <property type="entry name" value="RETINOBLASTOMA-BINDING PROTEIN 6"/>
    <property type="match status" value="1"/>
</dbReference>
<dbReference type="Gramene" id="EME30870">
    <property type="protein sequence ID" value="EME30870"/>
    <property type="gene ID" value="Gasu_18830"/>
</dbReference>
<feature type="compositionally biased region" description="Basic and acidic residues" evidence="7">
    <location>
        <begin position="386"/>
        <end position="400"/>
    </location>
</feature>
<dbReference type="Proteomes" id="UP000030680">
    <property type="component" value="Unassembled WGS sequence"/>
</dbReference>
<dbReference type="PROSITE" id="PS51282">
    <property type="entry name" value="DWNN"/>
    <property type="match status" value="1"/>
</dbReference>
<evidence type="ECO:0000256" key="5">
    <source>
        <dbReference type="ARBA" id="ARBA00023242"/>
    </source>
</evidence>
<feature type="region of interest" description="Disordered" evidence="7">
    <location>
        <begin position="94"/>
        <end position="139"/>
    </location>
</feature>
<sequence length="563" mass="63814">MKSEKDFSTLSFEGDFLKVSDLKLLVVEKRKLNYGDGFDLVITDAQTNEEYTDESTLIPKNTSVVIKRVPGQKPGGILSQQTLARRNERYAEKDLVKNSGADSSLGDKAKRAAVTGKEQPREVEGEGEDERISSVVDSSSVTFTQRPRFNQHNPVFDRPPPPNYRCHRCGKPGHWIHHCPTNGDPNFDIVRVRRPTGIPRSMLQSVEAPIRGTGLRTPGGEFVTLKPNQDEFSRRTAALRRMVEQRQGASGSDSEAGNIDNGTSTLLTKDSINNERAFVETQKELNNDQVPEDVIRNEFDENKSNYQEQEYSVYDQVGDSLNAVSKEMKPNLDSSQDMVNSVDSNIGSRRREDIDSKEILSPYHAVDISNNNDNFFSSKDKLNLSKKETHQDDSSHDKELISQGNTSSCISEPKENSKHSWRAVGRKHSSEWSESSNNLSALYPMGNPTYYPENMPVASFPISYPNMTPALWPFPLFPFHSFRHSFAPINDNNNVSLKDAEDDHFSHVTPPNSVKESKMNENSKTSMKRRHWGDDRERNHSSSEPKSDSYQRYHKRSRPKQKR</sequence>
<keyword evidence="5" id="KW-0539">Nucleus</keyword>
<dbReference type="InterPro" id="IPR014891">
    <property type="entry name" value="DWNN_domain"/>
</dbReference>
<dbReference type="STRING" id="130081.M2X3A9"/>
<dbReference type="SUPFAM" id="SSF57756">
    <property type="entry name" value="Retrovirus zinc finger-like domains"/>
    <property type="match status" value="1"/>
</dbReference>
<dbReference type="GO" id="GO:0003676">
    <property type="term" value="F:nucleic acid binding"/>
    <property type="evidence" value="ECO:0007669"/>
    <property type="project" value="InterPro"/>
</dbReference>
<dbReference type="Gene3D" id="3.10.20.90">
    <property type="entry name" value="Phosphatidylinositol 3-kinase Catalytic Subunit, Chain A, domain 1"/>
    <property type="match status" value="1"/>
</dbReference>
<dbReference type="PANTHER" id="PTHR15439:SF0">
    <property type="entry name" value="CELL DIVISION CYCLE AND APOPTOSIS REGULATOR PROTEIN 1-RELATED"/>
    <property type="match status" value="1"/>
</dbReference>
<accession>M2X3A9</accession>
<feature type="region of interest" description="Disordered" evidence="7">
    <location>
        <begin position="502"/>
        <end position="563"/>
    </location>
</feature>
<dbReference type="SMART" id="SM01180">
    <property type="entry name" value="DWNN"/>
    <property type="match status" value="1"/>
</dbReference>
<evidence type="ECO:0000256" key="3">
    <source>
        <dbReference type="ARBA" id="ARBA00022771"/>
    </source>
</evidence>